<feature type="active site" description="Nucleophile; methyl group acceptor" evidence="8">
    <location>
        <position position="135"/>
    </location>
</feature>
<dbReference type="InterPro" id="IPR008332">
    <property type="entry name" value="MethylG_MeTrfase_N"/>
</dbReference>
<dbReference type="CDD" id="cd06445">
    <property type="entry name" value="ATase"/>
    <property type="match status" value="1"/>
</dbReference>
<dbReference type="InterPro" id="IPR014048">
    <property type="entry name" value="MethylDNA_cys_MeTrfase_DNA-bd"/>
</dbReference>
<evidence type="ECO:0000256" key="6">
    <source>
        <dbReference type="ARBA" id="ARBA00023204"/>
    </source>
</evidence>
<dbReference type="EMBL" id="JANTHX010000008">
    <property type="protein sequence ID" value="MCS0500710.1"/>
    <property type="molecule type" value="Genomic_DNA"/>
</dbReference>
<comment type="similarity">
    <text evidence="8">Belongs to the MGMT family.</text>
</comment>
<keyword evidence="3 8" id="KW-0489">Methyltransferase</keyword>
<dbReference type="PANTHER" id="PTHR10815:SF5">
    <property type="entry name" value="METHYLATED-DNA--PROTEIN-CYSTEINE METHYLTRANSFERASE"/>
    <property type="match status" value="1"/>
</dbReference>
<evidence type="ECO:0000313" key="11">
    <source>
        <dbReference type="EMBL" id="MCS0500710.1"/>
    </source>
</evidence>
<accession>A0ABT1ZJE4</accession>
<evidence type="ECO:0000256" key="1">
    <source>
        <dbReference type="ARBA" id="ARBA00001286"/>
    </source>
</evidence>
<reference evidence="11 12" key="1">
    <citation type="submission" date="2022-08" db="EMBL/GenBank/DDBJ databases">
        <authorList>
            <person name="Li F."/>
        </authorList>
    </citation>
    <scope>NUCLEOTIDE SEQUENCE [LARGE SCALE GENOMIC DNA]</scope>
    <source>
        <strain evidence="11 12">10F1B-8-1</strain>
    </source>
</reference>
<evidence type="ECO:0000313" key="12">
    <source>
        <dbReference type="Proteomes" id="UP001205337"/>
    </source>
</evidence>
<dbReference type="Gene3D" id="1.10.10.10">
    <property type="entry name" value="Winged helix-like DNA-binding domain superfamily/Winged helix DNA-binding domain"/>
    <property type="match status" value="1"/>
</dbReference>
<organism evidence="11 12">
    <name type="scientific">Protaetiibacter mangrovi</name>
    <dbReference type="NCBI Taxonomy" id="2970926"/>
    <lineage>
        <taxon>Bacteria</taxon>
        <taxon>Bacillati</taxon>
        <taxon>Actinomycetota</taxon>
        <taxon>Actinomycetes</taxon>
        <taxon>Micrococcales</taxon>
        <taxon>Microbacteriaceae</taxon>
        <taxon>Protaetiibacter</taxon>
    </lineage>
</organism>
<evidence type="ECO:0000256" key="7">
    <source>
        <dbReference type="ARBA" id="ARBA00049348"/>
    </source>
</evidence>
<dbReference type="PANTHER" id="PTHR10815">
    <property type="entry name" value="METHYLATED-DNA--PROTEIN-CYSTEINE METHYLTRANSFERASE"/>
    <property type="match status" value="1"/>
</dbReference>
<evidence type="ECO:0000256" key="8">
    <source>
        <dbReference type="HAMAP-Rule" id="MF_00772"/>
    </source>
</evidence>
<evidence type="ECO:0000256" key="4">
    <source>
        <dbReference type="ARBA" id="ARBA00022679"/>
    </source>
</evidence>
<evidence type="ECO:0000256" key="3">
    <source>
        <dbReference type="ARBA" id="ARBA00022603"/>
    </source>
</evidence>
<keyword evidence="2 8" id="KW-0963">Cytoplasm</keyword>
<keyword evidence="6 8" id="KW-0234">DNA repair</keyword>
<dbReference type="Pfam" id="PF01035">
    <property type="entry name" value="DNA_binding_1"/>
    <property type="match status" value="1"/>
</dbReference>
<protein>
    <recommendedName>
        <fullName evidence="8">Methylated-DNA--protein-cysteine methyltransferase</fullName>
        <ecNumber evidence="8">2.1.1.63</ecNumber>
    </recommendedName>
    <alternativeName>
        <fullName evidence="8">6-O-methylguanine-DNA methyltransferase</fullName>
        <shortName evidence="8">MGMT</shortName>
    </alternativeName>
    <alternativeName>
        <fullName evidence="8">O-6-methylguanine-DNA-alkyltransferase</fullName>
    </alternativeName>
</protein>
<keyword evidence="4 8" id="KW-0808">Transferase</keyword>
<comment type="function">
    <text evidence="8">Involved in the cellular defense against the biological effects of O6-methylguanine (O6-MeG) and O4-methylthymine (O4-MeT) in DNA. Repairs the methylated nucleobase in DNA by stoichiometrically transferring the methyl group to a cysteine residue in the enzyme. This is a suicide reaction: the enzyme is irreversibly inactivated.</text>
</comment>
<comment type="subcellular location">
    <subcellularLocation>
        <location evidence="8">Cytoplasm</location>
    </subcellularLocation>
</comment>
<evidence type="ECO:0000256" key="2">
    <source>
        <dbReference type="ARBA" id="ARBA00022490"/>
    </source>
</evidence>
<evidence type="ECO:0000259" key="9">
    <source>
        <dbReference type="Pfam" id="PF01035"/>
    </source>
</evidence>
<feature type="domain" description="Methylated-DNA-[protein]-cysteine S-methyltransferase DNA binding" evidence="9">
    <location>
        <begin position="84"/>
        <end position="166"/>
    </location>
</feature>
<sequence>MTSPSVSSDPLALRRLDSPIGRIEVVGDGAAIVALSIERDGLLPHDELDERPDAVTDRAVSQLEEYFAGRRRDFDVPVSLAGTAFQREVWEQLVELQWGEVISYGELGHATGRATAGRAVGGAVGANPVPIIVPCHRVLGANGVITGYSGGEGIPTKTWLLDHEGIPHASGTRPAETPLELFAATDPAA</sequence>
<dbReference type="Gene3D" id="3.30.160.70">
    <property type="entry name" value="Methylated DNA-protein cysteine methyltransferase domain"/>
    <property type="match status" value="1"/>
</dbReference>
<gene>
    <name evidence="11" type="ORF">NUH29_14250</name>
</gene>
<name>A0ABT1ZJE4_9MICO</name>
<comment type="catalytic activity">
    <reaction evidence="7 8">
        <text>a 6-O-methyl-2'-deoxyguanosine in DNA + L-cysteinyl-[protein] = S-methyl-L-cysteinyl-[protein] + a 2'-deoxyguanosine in DNA</text>
        <dbReference type="Rhea" id="RHEA:24000"/>
        <dbReference type="Rhea" id="RHEA-COMP:10131"/>
        <dbReference type="Rhea" id="RHEA-COMP:10132"/>
        <dbReference type="Rhea" id="RHEA-COMP:11367"/>
        <dbReference type="Rhea" id="RHEA-COMP:11368"/>
        <dbReference type="ChEBI" id="CHEBI:29950"/>
        <dbReference type="ChEBI" id="CHEBI:82612"/>
        <dbReference type="ChEBI" id="CHEBI:85445"/>
        <dbReference type="ChEBI" id="CHEBI:85448"/>
        <dbReference type="EC" id="2.1.1.63"/>
    </reaction>
</comment>
<dbReference type="NCBIfam" id="TIGR00589">
    <property type="entry name" value="ogt"/>
    <property type="match status" value="1"/>
</dbReference>
<feature type="domain" description="Methylguanine DNA methyltransferase ribonuclease-like" evidence="10">
    <location>
        <begin position="16"/>
        <end position="80"/>
    </location>
</feature>
<proteinExistence type="inferred from homology"/>
<dbReference type="EC" id="2.1.1.63" evidence="8"/>
<dbReference type="Pfam" id="PF02870">
    <property type="entry name" value="Methyltransf_1N"/>
    <property type="match status" value="1"/>
</dbReference>
<dbReference type="InterPro" id="IPR001497">
    <property type="entry name" value="MethylDNA_cys_MeTrfase_AS"/>
</dbReference>
<dbReference type="Proteomes" id="UP001205337">
    <property type="component" value="Unassembled WGS sequence"/>
</dbReference>
<dbReference type="SUPFAM" id="SSF53155">
    <property type="entry name" value="Methylated DNA-protein cysteine methyltransferase domain"/>
    <property type="match status" value="1"/>
</dbReference>
<comment type="miscellaneous">
    <text evidence="8">This enzyme catalyzes only one turnover and therefore is not strictly catalytic. According to one definition, an enzyme is a biocatalyst that acts repeatedly and over many reaction cycles.</text>
</comment>
<dbReference type="InterPro" id="IPR036388">
    <property type="entry name" value="WH-like_DNA-bd_sf"/>
</dbReference>
<dbReference type="InterPro" id="IPR036217">
    <property type="entry name" value="MethylDNA_cys_MeTrfase_DNAb"/>
</dbReference>
<dbReference type="InterPro" id="IPR036631">
    <property type="entry name" value="MGMT_N_sf"/>
</dbReference>
<comment type="catalytic activity">
    <reaction evidence="1 8">
        <text>a 4-O-methyl-thymidine in DNA + L-cysteinyl-[protein] = a thymidine in DNA + S-methyl-L-cysteinyl-[protein]</text>
        <dbReference type="Rhea" id="RHEA:53428"/>
        <dbReference type="Rhea" id="RHEA-COMP:10131"/>
        <dbReference type="Rhea" id="RHEA-COMP:10132"/>
        <dbReference type="Rhea" id="RHEA-COMP:13555"/>
        <dbReference type="Rhea" id="RHEA-COMP:13556"/>
        <dbReference type="ChEBI" id="CHEBI:29950"/>
        <dbReference type="ChEBI" id="CHEBI:82612"/>
        <dbReference type="ChEBI" id="CHEBI:137386"/>
        <dbReference type="ChEBI" id="CHEBI:137387"/>
        <dbReference type="EC" id="2.1.1.63"/>
    </reaction>
</comment>
<comment type="caution">
    <text evidence="11">The sequence shown here is derived from an EMBL/GenBank/DDBJ whole genome shotgun (WGS) entry which is preliminary data.</text>
</comment>
<evidence type="ECO:0000256" key="5">
    <source>
        <dbReference type="ARBA" id="ARBA00022763"/>
    </source>
</evidence>
<dbReference type="InterPro" id="IPR023546">
    <property type="entry name" value="MGMT"/>
</dbReference>
<evidence type="ECO:0000259" key="10">
    <source>
        <dbReference type="Pfam" id="PF02870"/>
    </source>
</evidence>
<keyword evidence="12" id="KW-1185">Reference proteome</keyword>
<dbReference type="HAMAP" id="MF_00772">
    <property type="entry name" value="OGT"/>
    <property type="match status" value="1"/>
</dbReference>
<dbReference type="PROSITE" id="PS00374">
    <property type="entry name" value="MGMT"/>
    <property type="match status" value="1"/>
</dbReference>
<keyword evidence="5 8" id="KW-0227">DNA damage</keyword>
<dbReference type="SUPFAM" id="SSF46767">
    <property type="entry name" value="Methylated DNA-protein cysteine methyltransferase, C-terminal domain"/>
    <property type="match status" value="1"/>
</dbReference>
<dbReference type="RefSeq" id="WP_258799908.1">
    <property type="nucleotide sequence ID" value="NZ_JANTHX010000008.1"/>
</dbReference>